<feature type="domain" description="HTH gntR-type" evidence="4">
    <location>
        <begin position="7"/>
        <end position="74"/>
    </location>
</feature>
<keyword evidence="3" id="KW-0804">Transcription</keyword>
<dbReference type="SMART" id="SM00895">
    <property type="entry name" value="FCD"/>
    <property type="match status" value="1"/>
</dbReference>
<gene>
    <name evidence="5" type="ORF">SAMN05660299_01370</name>
</gene>
<dbReference type="PANTHER" id="PTHR43537">
    <property type="entry name" value="TRANSCRIPTIONAL REGULATOR, GNTR FAMILY"/>
    <property type="match status" value="1"/>
</dbReference>
<proteinExistence type="predicted"/>
<dbReference type="Pfam" id="PF00392">
    <property type="entry name" value="GntR"/>
    <property type="match status" value="1"/>
</dbReference>
<dbReference type="GO" id="GO:0003677">
    <property type="term" value="F:DNA binding"/>
    <property type="evidence" value="ECO:0007669"/>
    <property type="project" value="UniProtKB-KW"/>
</dbReference>
<dbReference type="Gene3D" id="1.20.120.530">
    <property type="entry name" value="GntR ligand-binding domain-like"/>
    <property type="match status" value="1"/>
</dbReference>
<sequence length="204" mass="24025">MKNTSRTTLKDQVYVQLFTDIINGVYSADTVLTEKFLMEKYQMSRAPIREALLQLTGKKFLVSIPRQGYKIMCPDKKLIMELQRYRAIMEPAFLERSADRIKAEDLRELRDICEQYAGCPSDDYMTRWRHNCKFHLKIFSLNENMYAYEILKNILYVETIYFVQAKVFSTMDLHLAVVDYLEKKDIPMAIKLLEADIDHLIAKA</sequence>
<evidence type="ECO:0000256" key="1">
    <source>
        <dbReference type="ARBA" id="ARBA00023015"/>
    </source>
</evidence>
<dbReference type="InterPro" id="IPR036390">
    <property type="entry name" value="WH_DNA-bd_sf"/>
</dbReference>
<dbReference type="OrthoDB" id="5449at2"/>
<evidence type="ECO:0000259" key="4">
    <source>
        <dbReference type="PROSITE" id="PS50949"/>
    </source>
</evidence>
<dbReference type="Gene3D" id="1.10.10.10">
    <property type="entry name" value="Winged helix-like DNA-binding domain superfamily/Winged helix DNA-binding domain"/>
    <property type="match status" value="1"/>
</dbReference>
<dbReference type="Proteomes" id="UP000199309">
    <property type="component" value="Unassembled WGS sequence"/>
</dbReference>
<organism evidence="5 6">
    <name type="scientific">Megasphaera paucivorans</name>
    <dbReference type="NCBI Taxonomy" id="349095"/>
    <lineage>
        <taxon>Bacteria</taxon>
        <taxon>Bacillati</taxon>
        <taxon>Bacillota</taxon>
        <taxon>Negativicutes</taxon>
        <taxon>Veillonellales</taxon>
        <taxon>Veillonellaceae</taxon>
        <taxon>Megasphaera</taxon>
    </lineage>
</organism>
<evidence type="ECO:0000256" key="3">
    <source>
        <dbReference type="ARBA" id="ARBA00023163"/>
    </source>
</evidence>
<keyword evidence="1" id="KW-0805">Transcription regulation</keyword>
<dbReference type="SUPFAM" id="SSF46785">
    <property type="entry name" value="Winged helix' DNA-binding domain"/>
    <property type="match status" value="1"/>
</dbReference>
<dbReference type="InterPro" id="IPR008920">
    <property type="entry name" value="TF_FadR/GntR_C"/>
</dbReference>
<dbReference type="PROSITE" id="PS50949">
    <property type="entry name" value="HTH_GNTR"/>
    <property type="match status" value="1"/>
</dbReference>
<name>A0A1G9V8V3_9FIRM</name>
<evidence type="ECO:0000256" key="2">
    <source>
        <dbReference type="ARBA" id="ARBA00023125"/>
    </source>
</evidence>
<evidence type="ECO:0000313" key="5">
    <source>
        <dbReference type="EMBL" id="SDM68638.1"/>
    </source>
</evidence>
<keyword evidence="2 5" id="KW-0238">DNA-binding</keyword>
<dbReference type="SUPFAM" id="SSF48008">
    <property type="entry name" value="GntR ligand-binding domain-like"/>
    <property type="match status" value="1"/>
</dbReference>
<dbReference type="EMBL" id="FNHQ01000011">
    <property type="protein sequence ID" value="SDM68638.1"/>
    <property type="molecule type" value="Genomic_DNA"/>
</dbReference>
<evidence type="ECO:0000313" key="6">
    <source>
        <dbReference type="Proteomes" id="UP000199309"/>
    </source>
</evidence>
<dbReference type="InterPro" id="IPR036388">
    <property type="entry name" value="WH-like_DNA-bd_sf"/>
</dbReference>
<dbReference type="InterPro" id="IPR000524">
    <property type="entry name" value="Tscrpt_reg_HTH_GntR"/>
</dbReference>
<dbReference type="InterPro" id="IPR011711">
    <property type="entry name" value="GntR_C"/>
</dbReference>
<dbReference type="AlphaFoldDB" id="A0A1G9V8V3"/>
<accession>A0A1G9V8V3</accession>
<dbReference type="STRING" id="349095.SAMN05660299_01370"/>
<dbReference type="Pfam" id="PF07729">
    <property type="entry name" value="FCD"/>
    <property type="match status" value="1"/>
</dbReference>
<dbReference type="RefSeq" id="WP_091649741.1">
    <property type="nucleotide sequence ID" value="NZ_FNHQ01000011.1"/>
</dbReference>
<dbReference type="SMART" id="SM00345">
    <property type="entry name" value="HTH_GNTR"/>
    <property type="match status" value="1"/>
</dbReference>
<dbReference type="PANTHER" id="PTHR43537:SF24">
    <property type="entry name" value="GLUCONATE OPERON TRANSCRIPTIONAL REPRESSOR"/>
    <property type="match status" value="1"/>
</dbReference>
<reference evidence="5 6" key="1">
    <citation type="submission" date="2016-10" db="EMBL/GenBank/DDBJ databases">
        <authorList>
            <person name="de Groot N.N."/>
        </authorList>
    </citation>
    <scope>NUCLEOTIDE SEQUENCE [LARGE SCALE GENOMIC DNA]</scope>
    <source>
        <strain evidence="5 6">DSM 16981</strain>
    </source>
</reference>
<keyword evidence="6" id="KW-1185">Reference proteome</keyword>
<dbReference type="GO" id="GO:0003700">
    <property type="term" value="F:DNA-binding transcription factor activity"/>
    <property type="evidence" value="ECO:0007669"/>
    <property type="project" value="InterPro"/>
</dbReference>
<protein>
    <submittedName>
        <fullName evidence="5">DNA-binding transcriptional regulator, GntR family</fullName>
    </submittedName>
</protein>